<keyword evidence="2" id="KW-0687">Ribonucleoprotein</keyword>
<dbReference type="GO" id="GO:1990904">
    <property type="term" value="C:ribonucleoprotein complex"/>
    <property type="evidence" value="ECO:0007669"/>
    <property type="project" value="UniProtKB-KW"/>
</dbReference>
<dbReference type="AlphaFoldDB" id="A0A2K8K431"/>
<dbReference type="Proteomes" id="UP000230531">
    <property type="component" value="Chromosome"/>
</dbReference>
<accession>A0A2K8K431</accession>
<dbReference type="InterPro" id="IPR034704">
    <property type="entry name" value="Ribosomal_bL28/bL31-like_sf"/>
</dbReference>
<evidence type="ECO:0008006" key="5">
    <source>
        <dbReference type="Google" id="ProtNLM"/>
    </source>
</evidence>
<evidence type="ECO:0000256" key="2">
    <source>
        <dbReference type="ARBA" id="ARBA00023274"/>
    </source>
</evidence>
<keyword evidence="1" id="KW-0689">Ribosomal protein</keyword>
<proteinExistence type="predicted"/>
<evidence type="ECO:0000313" key="3">
    <source>
        <dbReference type="EMBL" id="ATX33365.1"/>
    </source>
</evidence>
<reference evidence="3 4" key="1">
    <citation type="submission" date="2017-11" db="EMBL/GenBank/DDBJ databases">
        <title>The genome sequence of Candidatus Carsonella ruddii from the psyllid Bactericera trigonica.</title>
        <authorList>
            <person name="Katsir L."/>
            <person name="Zhepu R."/>
            <person name="Piasezky A."/>
            <person name="Jong J."/>
            <person name="Sela N."/>
            <person name="Freilich S."/>
            <person name="Bahar O."/>
        </authorList>
    </citation>
    <scope>NUCLEOTIDE SEQUENCE [LARGE SCALE GENOMIC DNA]</scope>
    <source>
        <strain evidence="3 4">BT</strain>
    </source>
</reference>
<sequence>MSNICILTKKKKITKCKVSHSNIKNKCFSKINFNKQIIWVKNKFNKIKISSKSIKIIKKCIF</sequence>
<name>A0A2K8K431_CARRU</name>
<organism evidence="3 4">
    <name type="scientific">Carsonella ruddii</name>
    <dbReference type="NCBI Taxonomy" id="114186"/>
    <lineage>
        <taxon>Bacteria</taxon>
        <taxon>Pseudomonadati</taxon>
        <taxon>Pseudomonadota</taxon>
        <taxon>Gammaproteobacteria</taxon>
        <taxon>Oceanospirillales</taxon>
        <taxon>Halomonadaceae</taxon>
        <taxon>Zymobacter group</taxon>
        <taxon>Candidatus Carsonella</taxon>
    </lineage>
</organism>
<dbReference type="SUPFAM" id="SSF143800">
    <property type="entry name" value="L28p-like"/>
    <property type="match status" value="1"/>
</dbReference>
<gene>
    <name evidence="3" type="ORF">CUN91_00135</name>
</gene>
<dbReference type="InterPro" id="IPR037147">
    <property type="entry name" value="Ribosomal_bL28_sf"/>
</dbReference>
<dbReference type="GO" id="GO:0003735">
    <property type="term" value="F:structural constituent of ribosome"/>
    <property type="evidence" value="ECO:0007669"/>
    <property type="project" value="InterPro"/>
</dbReference>
<dbReference type="GO" id="GO:0005840">
    <property type="term" value="C:ribosome"/>
    <property type="evidence" value="ECO:0007669"/>
    <property type="project" value="UniProtKB-KW"/>
</dbReference>
<evidence type="ECO:0000256" key="1">
    <source>
        <dbReference type="ARBA" id="ARBA00022980"/>
    </source>
</evidence>
<dbReference type="RefSeq" id="WP_157801435.1">
    <property type="nucleotide sequence ID" value="NZ_CP024798.1"/>
</dbReference>
<dbReference type="Gene3D" id="2.30.170.40">
    <property type="entry name" value="Ribosomal protein L28/L24"/>
    <property type="match status" value="1"/>
</dbReference>
<protein>
    <recommendedName>
        <fullName evidence="5">50S ribosomal protein L28</fullName>
    </recommendedName>
</protein>
<evidence type="ECO:0000313" key="4">
    <source>
        <dbReference type="Proteomes" id="UP000230531"/>
    </source>
</evidence>
<dbReference type="EMBL" id="CP024798">
    <property type="protein sequence ID" value="ATX33365.1"/>
    <property type="molecule type" value="Genomic_DNA"/>
</dbReference>